<dbReference type="SUPFAM" id="SSF53474">
    <property type="entry name" value="alpha/beta-Hydrolases"/>
    <property type="match status" value="1"/>
</dbReference>
<evidence type="ECO:0000313" key="2">
    <source>
        <dbReference type="Proteomes" id="UP001154282"/>
    </source>
</evidence>
<evidence type="ECO:0000313" key="1">
    <source>
        <dbReference type="EMBL" id="CAI0559964.1"/>
    </source>
</evidence>
<dbReference type="PANTHER" id="PTHR17630:SF44">
    <property type="entry name" value="PROTEIN AIM2"/>
    <property type="match status" value="1"/>
</dbReference>
<protein>
    <recommendedName>
        <fullName evidence="3">Dienelactone hydrolase domain-containing protein</fullName>
    </recommendedName>
</protein>
<dbReference type="EMBL" id="CAMGYJ010000011">
    <property type="protein sequence ID" value="CAI0559964.1"/>
    <property type="molecule type" value="Genomic_DNA"/>
</dbReference>
<dbReference type="Proteomes" id="UP001154282">
    <property type="component" value="Unassembled WGS sequence"/>
</dbReference>
<accession>A0AAV0RQS9</accession>
<keyword evidence="2" id="KW-1185">Reference proteome</keyword>
<dbReference type="AlphaFoldDB" id="A0AAV0RQS9"/>
<evidence type="ECO:0008006" key="3">
    <source>
        <dbReference type="Google" id="ProtNLM"/>
    </source>
</evidence>
<reference evidence="1" key="1">
    <citation type="submission" date="2022-08" db="EMBL/GenBank/DDBJ databases">
        <authorList>
            <person name="Gutierrez-Valencia J."/>
        </authorList>
    </citation>
    <scope>NUCLEOTIDE SEQUENCE</scope>
</reference>
<dbReference type="Gene3D" id="3.40.50.1820">
    <property type="entry name" value="alpha/beta hydrolase"/>
    <property type="match status" value="1"/>
</dbReference>
<dbReference type="PANTHER" id="PTHR17630">
    <property type="entry name" value="DIENELACTONE HYDROLASE"/>
    <property type="match status" value="1"/>
</dbReference>
<gene>
    <name evidence="1" type="ORF">LITE_LOCUS49470</name>
</gene>
<sequence length="125" mass="13703">MWLFLTSSMEILKFLAKGFEDVKPVIESLKSKGVTAIGAIGFCWGEVKIPLAILGAEIDQMSPPALLKPFEAILAAKPGVDAFVKIFPGVSNGWTVRYNIEDEAAVKAVEEDQNDALEWFAKFVK</sequence>
<name>A0AAV0RQS9_9ROSI</name>
<organism evidence="1 2">
    <name type="scientific">Linum tenue</name>
    <dbReference type="NCBI Taxonomy" id="586396"/>
    <lineage>
        <taxon>Eukaryota</taxon>
        <taxon>Viridiplantae</taxon>
        <taxon>Streptophyta</taxon>
        <taxon>Embryophyta</taxon>
        <taxon>Tracheophyta</taxon>
        <taxon>Spermatophyta</taxon>
        <taxon>Magnoliopsida</taxon>
        <taxon>eudicotyledons</taxon>
        <taxon>Gunneridae</taxon>
        <taxon>Pentapetalae</taxon>
        <taxon>rosids</taxon>
        <taxon>fabids</taxon>
        <taxon>Malpighiales</taxon>
        <taxon>Linaceae</taxon>
        <taxon>Linum</taxon>
    </lineage>
</organism>
<comment type="caution">
    <text evidence="1">The sequence shown here is derived from an EMBL/GenBank/DDBJ whole genome shotgun (WGS) entry which is preliminary data.</text>
</comment>
<proteinExistence type="predicted"/>
<dbReference type="InterPro" id="IPR029058">
    <property type="entry name" value="AB_hydrolase_fold"/>
</dbReference>